<dbReference type="PANTHER" id="PTHR47422">
    <property type="entry name" value="DNAJ HEAT SHOCK N-TERMINAL DOMAIN-CONTAINING PROTEIN"/>
    <property type="match status" value="1"/>
</dbReference>
<dbReference type="PANTHER" id="PTHR47422:SF1">
    <property type="entry name" value="DNAJ HEAT SHOCK N-TERMINAL DOMAIN-CONTAINING PROTEIN"/>
    <property type="match status" value="1"/>
</dbReference>
<comment type="similarity">
    <text evidence="1">Belongs to the bacterial ribosomal protein bL19 family.</text>
</comment>
<evidence type="ECO:0000256" key="1">
    <source>
        <dbReference type="ARBA" id="ARBA00005781"/>
    </source>
</evidence>
<dbReference type="InParanoid" id="M1BCQ5"/>
<dbReference type="Gene3D" id="2.30.30.790">
    <property type="match status" value="1"/>
</dbReference>
<dbReference type="InterPro" id="IPR038657">
    <property type="entry name" value="Ribosomal_bL19_sf"/>
</dbReference>
<dbReference type="STRING" id="4113.M1BCQ5"/>
<keyword evidence="7" id="KW-1185">Reference proteome</keyword>
<dbReference type="InterPro" id="IPR001857">
    <property type="entry name" value="Ribosomal_bL19"/>
</dbReference>
<evidence type="ECO:0000313" key="7">
    <source>
        <dbReference type="Proteomes" id="UP000011115"/>
    </source>
</evidence>
<protein>
    <submittedName>
        <fullName evidence="6">L19 ribosomal protein</fullName>
    </submittedName>
</protein>
<evidence type="ECO:0000256" key="4">
    <source>
        <dbReference type="SAM" id="MobiDB-lite"/>
    </source>
</evidence>
<evidence type="ECO:0000259" key="5">
    <source>
        <dbReference type="Pfam" id="PF12572"/>
    </source>
</evidence>
<evidence type="ECO:0000256" key="2">
    <source>
        <dbReference type="ARBA" id="ARBA00022980"/>
    </source>
</evidence>
<proteinExistence type="inferred from homology"/>
<dbReference type="ExpressionAtlas" id="M1BCQ5">
    <property type="expression patterns" value="baseline"/>
</dbReference>
<gene>
    <name evidence="6" type="primary">LOC102581085</name>
</gene>
<dbReference type="GO" id="GO:0005840">
    <property type="term" value="C:ribosome"/>
    <property type="evidence" value="ECO:0007669"/>
    <property type="project" value="UniProtKB-KW"/>
</dbReference>
<dbReference type="EnsemblPlants" id="PGSC0003DMT400042234">
    <property type="protein sequence ID" value="PGSC0003DMT400042234"/>
    <property type="gene ID" value="PGSC0003DMG400016394"/>
</dbReference>
<accession>M1BCQ5</accession>
<keyword evidence="3" id="KW-0687">Ribonucleoprotein</keyword>
<dbReference type="eggNOG" id="KOG4188">
    <property type="taxonomic scope" value="Eukaryota"/>
</dbReference>
<reference evidence="7" key="1">
    <citation type="journal article" date="2011" name="Nature">
        <title>Genome sequence and analysis of the tuber crop potato.</title>
        <authorList>
            <consortium name="The Potato Genome Sequencing Consortium"/>
        </authorList>
    </citation>
    <scope>NUCLEOTIDE SEQUENCE [LARGE SCALE GENOMIC DNA]</scope>
    <source>
        <strain evidence="7">cv. DM1-3 516 R44</strain>
    </source>
</reference>
<dbReference type="GO" id="GO:0006412">
    <property type="term" value="P:translation"/>
    <property type="evidence" value="ECO:0007669"/>
    <property type="project" value="InterPro"/>
</dbReference>
<keyword evidence="2" id="KW-0689">Ribosomal protein</keyword>
<sequence>MCCVMVNLLETRLNVSVHSENNRHASLTSPYKGYRSCLSQYNAMVPSFPRRFITTGATSVDMVSEDASALATPRIKFKRLDKTAKHIMQILDKEAVEEVRAQSEIPDIKPGYIIQLKLEVPENKRRVSTIKGIVIARRNAGLNTTFRLRRLVAGVGVENLFHLACAHPEAHHAFIKLNNAFKDLDKRRVLDEKIKRKEEQEEMKAELQAFQWRRLQVALKSDEWMTTLPPERKSGVVRMHSTRERSFGSFNTYKERQEKSRSSVDAELVVHCNKTRRSKSMVEKHQEIAARSKSMKKSKHESVKEEWKGNHPWKPWDREKDLIAGRKNVKLDASDMSQSLTSRFSS</sequence>
<feature type="domain" description="DUF3752" evidence="5">
    <location>
        <begin position="224"/>
        <end position="345"/>
    </location>
</feature>
<dbReference type="GO" id="GO:1990904">
    <property type="term" value="C:ribonucleoprotein complex"/>
    <property type="evidence" value="ECO:0007669"/>
    <property type="project" value="UniProtKB-KW"/>
</dbReference>
<dbReference type="InterPro" id="IPR008991">
    <property type="entry name" value="Translation_prot_SH3-like_sf"/>
</dbReference>
<dbReference type="InterPro" id="IPR022226">
    <property type="entry name" value="DUF3752"/>
</dbReference>
<dbReference type="Pfam" id="PF01245">
    <property type="entry name" value="Ribosomal_L19"/>
    <property type="match status" value="1"/>
</dbReference>
<dbReference type="Gramene" id="PGSC0003DMT400042234">
    <property type="protein sequence ID" value="PGSC0003DMT400042234"/>
    <property type="gene ID" value="PGSC0003DMG400016394"/>
</dbReference>
<dbReference type="Pfam" id="PF12572">
    <property type="entry name" value="DUF3752"/>
    <property type="match status" value="1"/>
</dbReference>
<dbReference type="SUPFAM" id="SSF50104">
    <property type="entry name" value="Translation proteins SH3-like domain"/>
    <property type="match status" value="1"/>
</dbReference>
<organism evidence="6 7">
    <name type="scientific">Solanum tuberosum</name>
    <name type="common">Potato</name>
    <dbReference type="NCBI Taxonomy" id="4113"/>
    <lineage>
        <taxon>Eukaryota</taxon>
        <taxon>Viridiplantae</taxon>
        <taxon>Streptophyta</taxon>
        <taxon>Embryophyta</taxon>
        <taxon>Tracheophyta</taxon>
        <taxon>Spermatophyta</taxon>
        <taxon>Magnoliopsida</taxon>
        <taxon>eudicotyledons</taxon>
        <taxon>Gunneridae</taxon>
        <taxon>Pentapetalae</taxon>
        <taxon>asterids</taxon>
        <taxon>lamiids</taxon>
        <taxon>Solanales</taxon>
        <taxon>Solanaceae</taxon>
        <taxon>Solanoideae</taxon>
        <taxon>Solaneae</taxon>
        <taxon>Solanum</taxon>
    </lineage>
</organism>
<name>M1BCQ5_SOLTU</name>
<dbReference type="AlphaFoldDB" id="M1BCQ5"/>
<dbReference type="HOGENOM" id="CLU_802662_0_0_1"/>
<dbReference type="OrthoDB" id="432645at2759"/>
<feature type="compositionally biased region" description="Basic and acidic residues" evidence="4">
    <location>
        <begin position="300"/>
        <end position="319"/>
    </location>
</feature>
<dbReference type="GO" id="GO:0003735">
    <property type="term" value="F:structural constituent of ribosome"/>
    <property type="evidence" value="ECO:0007669"/>
    <property type="project" value="InterPro"/>
</dbReference>
<reference evidence="6" key="2">
    <citation type="submission" date="2015-06" db="UniProtKB">
        <authorList>
            <consortium name="EnsemblPlants"/>
        </authorList>
    </citation>
    <scope>IDENTIFICATION</scope>
    <source>
        <strain evidence="6">DM1-3 516 R44</strain>
    </source>
</reference>
<evidence type="ECO:0000256" key="3">
    <source>
        <dbReference type="ARBA" id="ARBA00023274"/>
    </source>
</evidence>
<feature type="region of interest" description="Disordered" evidence="4">
    <location>
        <begin position="289"/>
        <end position="319"/>
    </location>
</feature>
<dbReference type="eggNOG" id="KOG1698">
    <property type="taxonomic scope" value="Eukaryota"/>
</dbReference>
<dbReference type="PaxDb" id="4113-PGSC0003DMT400042234"/>
<dbReference type="Proteomes" id="UP000011115">
    <property type="component" value="Unassembled WGS sequence"/>
</dbReference>
<evidence type="ECO:0000313" key="6">
    <source>
        <dbReference type="EnsemblPlants" id="PGSC0003DMT400042234"/>
    </source>
</evidence>